<feature type="compositionally biased region" description="Basic and acidic residues" evidence="1">
    <location>
        <begin position="121"/>
        <end position="136"/>
    </location>
</feature>
<evidence type="ECO:0000256" key="1">
    <source>
        <dbReference type="SAM" id="MobiDB-lite"/>
    </source>
</evidence>
<dbReference type="KEGG" id="foc:113213290"/>
<feature type="compositionally biased region" description="Polar residues" evidence="1">
    <location>
        <begin position="1"/>
        <end position="24"/>
    </location>
</feature>
<dbReference type="RefSeq" id="XP_026288094.2">
    <property type="nucleotide sequence ID" value="XM_026432309.2"/>
</dbReference>
<gene>
    <name evidence="3" type="primary">LOC113213290</name>
</gene>
<feature type="region of interest" description="Disordered" evidence="1">
    <location>
        <begin position="101"/>
        <end position="157"/>
    </location>
</feature>
<keyword evidence="2" id="KW-1185">Reference proteome</keyword>
<sequence length="274" mass="31158">MFDMAYSSSPEHCTEATSSVSSPLSPDREKKPTISLDNDTLVISSDDETKASTEPTWGHDSGIDSSGDDKPPASKSSRFYRRKMFNPFSDKVDECLLKDEPTAEDLADAPIKRPRTSYEPSQRETRKEHNEDKPLQDRTWPQVPAETRRSTPTQLEKDETHKTQCCAFCTHQSRWPAKLRQHIERFHSAQLKEFGKQKIVTIMFWKSKSNVRRISHHKVTQIVNDCLKMRKSISANELYDAIKIAYEHVLVKIADDEQITGNLTSGVPSSSASM</sequence>
<feature type="region of interest" description="Disordered" evidence="1">
    <location>
        <begin position="1"/>
        <end position="81"/>
    </location>
</feature>
<dbReference type="GeneID" id="113213290"/>
<evidence type="ECO:0000313" key="2">
    <source>
        <dbReference type="Proteomes" id="UP000504606"/>
    </source>
</evidence>
<protein>
    <submittedName>
        <fullName evidence="3">Uncharacterized protein LOC113213290</fullName>
    </submittedName>
</protein>
<organism evidence="2 3">
    <name type="scientific">Frankliniella occidentalis</name>
    <name type="common">Western flower thrips</name>
    <name type="synonym">Euthrips occidentalis</name>
    <dbReference type="NCBI Taxonomy" id="133901"/>
    <lineage>
        <taxon>Eukaryota</taxon>
        <taxon>Metazoa</taxon>
        <taxon>Ecdysozoa</taxon>
        <taxon>Arthropoda</taxon>
        <taxon>Hexapoda</taxon>
        <taxon>Insecta</taxon>
        <taxon>Pterygota</taxon>
        <taxon>Neoptera</taxon>
        <taxon>Paraneoptera</taxon>
        <taxon>Thysanoptera</taxon>
        <taxon>Terebrantia</taxon>
        <taxon>Thripoidea</taxon>
        <taxon>Thripidae</taxon>
        <taxon>Frankliniella</taxon>
    </lineage>
</organism>
<dbReference type="AlphaFoldDB" id="A0A6J1T3E5"/>
<accession>A0A6J1T3E5</accession>
<dbReference type="Proteomes" id="UP000504606">
    <property type="component" value="Unplaced"/>
</dbReference>
<reference evidence="3" key="1">
    <citation type="submission" date="2025-08" db="UniProtKB">
        <authorList>
            <consortium name="RefSeq"/>
        </authorList>
    </citation>
    <scope>IDENTIFICATION</scope>
    <source>
        <tissue evidence="3">Whole organism</tissue>
    </source>
</reference>
<evidence type="ECO:0000313" key="3">
    <source>
        <dbReference type="RefSeq" id="XP_026288094.2"/>
    </source>
</evidence>
<name>A0A6J1T3E5_FRAOC</name>
<proteinExistence type="predicted"/>